<dbReference type="RefSeq" id="WP_013624438.1">
    <property type="nucleotide sequence ID" value="NC_015172.1"/>
</dbReference>
<dbReference type="EMBL" id="CP002547">
    <property type="protein sequence ID" value="ADY55568.1"/>
    <property type="molecule type" value="Genomic_DNA"/>
</dbReference>
<evidence type="ECO:0000313" key="2">
    <source>
        <dbReference type="Proteomes" id="UP000007488"/>
    </source>
</evidence>
<reference evidence="1 2" key="1">
    <citation type="journal article" date="2011" name="Stand. Genomic Sci.">
        <title>Complete genome sequence of Syntrophobotulus glycolicus type strain (FlGlyR).</title>
        <authorList>
            <person name="Han C."/>
            <person name="Mwirichia R."/>
            <person name="Chertkov O."/>
            <person name="Held B."/>
            <person name="Lapidus A."/>
            <person name="Nolan M."/>
            <person name="Lucas S."/>
            <person name="Hammon N."/>
            <person name="Deshpande S."/>
            <person name="Cheng J.F."/>
            <person name="Tapia R."/>
            <person name="Goodwin L."/>
            <person name="Pitluck S."/>
            <person name="Huntemann M."/>
            <person name="Liolios K."/>
            <person name="Ivanova N."/>
            <person name="Pagani I."/>
            <person name="Mavromatis K."/>
            <person name="Ovchinikova G."/>
            <person name="Pati A."/>
            <person name="Chen A."/>
            <person name="Palaniappan K."/>
            <person name="Land M."/>
            <person name="Hauser L."/>
            <person name="Brambilla E.M."/>
            <person name="Rohde M."/>
            <person name="Spring S."/>
            <person name="Sikorski J."/>
            <person name="Goker M."/>
            <person name="Woyke T."/>
            <person name="Bristow J."/>
            <person name="Eisen J.A."/>
            <person name="Markowitz V."/>
            <person name="Hugenholtz P."/>
            <person name="Kyrpides N.C."/>
            <person name="Klenk H.P."/>
            <person name="Detter J.C."/>
        </authorList>
    </citation>
    <scope>NUCLEOTIDE SEQUENCE [LARGE SCALE GENOMIC DNA]</scope>
    <source>
        <strain evidence="2">DSM 8271 / FlGlyR</strain>
    </source>
</reference>
<reference evidence="2" key="2">
    <citation type="submission" date="2011-02" db="EMBL/GenBank/DDBJ databases">
        <title>The complete genome of Syntrophobotulus glycolicus DSM 8271.</title>
        <authorList>
            <person name="Lucas S."/>
            <person name="Copeland A."/>
            <person name="Lapidus A."/>
            <person name="Bruce D."/>
            <person name="Goodwin L."/>
            <person name="Pitluck S."/>
            <person name="Kyrpides N."/>
            <person name="Mavromatis K."/>
            <person name="Pagani I."/>
            <person name="Ivanova N."/>
            <person name="Mikhailova N."/>
            <person name="Chertkov O."/>
            <person name="Held B."/>
            <person name="Detter J.C."/>
            <person name="Tapia R."/>
            <person name="Han C."/>
            <person name="Land M."/>
            <person name="Hauser L."/>
            <person name="Markowitz V."/>
            <person name="Cheng J.-F."/>
            <person name="Hugenholtz P."/>
            <person name="Woyke T."/>
            <person name="Wu D."/>
            <person name="Spring S."/>
            <person name="Schroeder M."/>
            <person name="Brambilla E."/>
            <person name="Klenk H.-P."/>
            <person name="Eisen J.A."/>
        </authorList>
    </citation>
    <scope>NUCLEOTIDE SEQUENCE [LARGE SCALE GENOMIC DNA]</scope>
    <source>
        <strain evidence="2">DSM 8271 / FlGlyR</strain>
    </source>
</reference>
<dbReference type="HOGENOM" id="CLU_107144_4_2_9"/>
<sequence>MRASTRFAIAVHILMLTAAFQDKYKITSSMLSDSTGVNAVIIRNIFSKLKKAKIIQVSPGTSGIKLIKKPEQISLFDIYATVEIEEPINVLSIHQNIPCDCPIGISVTDILMKHFITAATAMENELSKVSLLDLLNEIKETVPDLQPPWLHGKLD</sequence>
<dbReference type="PANTHER" id="PTHR33221">
    <property type="entry name" value="WINGED HELIX-TURN-HELIX TRANSCRIPTIONAL REGULATOR, RRF2 FAMILY"/>
    <property type="match status" value="1"/>
</dbReference>
<gene>
    <name evidence="1" type="ordered locus">Sgly_1254</name>
</gene>
<dbReference type="KEGG" id="sgy:Sgly_1254"/>
<dbReference type="eggNOG" id="COG1959">
    <property type="taxonomic scope" value="Bacteria"/>
</dbReference>
<accession>F0SV68</accession>
<evidence type="ECO:0000313" key="1">
    <source>
        <dbReference type="EMBL" id="ADY55568.1"/>
    </source>
</evidence>
<dbReference type="GO" id="GO:0003700">
    <property type="term" value="F:DNA-binding transcription factor activity"/>
    <property type="evidence" value="ECO:0007669"/>
    <property type="project" value="TreeGrafter"/>
</dbReference>
<dbReference type="InterPro" id="IPR000944">
    <property type="entry name" value="Tscrpt_reg_Rrf2"/>
</dbReference>
<name>F0SV68_SYNGF</name>
<proteinExistence type="predicted"/>
<dbReference type="PANTHER" id="PTHR33221:SF15">
    <property type="entry name" value="HTH-TYPE TRANSCRIPTIONAL REGULATOR YWGB-RELATED"/>
    <property type="match status" value="1"/>
</dbReference>
<protein>
    <submittedName>
        <fullName evidence="1">Transcriptional regulator, BadM/Rrf2 family</fullName>
    </submittedName>
</protein>
<dbReference type="Gene3D" id="1.10.10.10">
    <property type="entry name" value="Winged helix-like DNA-binding domain superfamily/Winged helix DNA-binding domain"/>
    <property type="match status" value="1"/>
</dbReference>
<dbReference type="GO" id="GO:0005829">
    <property type="term" value="C:cytosol"/>
    <property type="evidence" value="ECO:0007669"/>
    <property type="project" value="TreeGrafter"/>
</dbReference>
<dbReference type="Proteomes" id="UP000007488">
    <property type="component" value="Chromosome"/>
</dbReference>
<keyword evidence="2" id="KW-1185">Reference proteome</keyword>
<dbReference type="SUPFAM" id="SSF46785">
    <property type="entry name" value="Winged helix' DNA-binding domain"/>
    <property type="match status" value="1"/>
</dbReference>
<dbReference type="Pfam" id="PF02082">
    <property type="entry name" value="Rrf2"/>
    <property type="match status" value="1"/>
</dbReference>
<dbReference type="AlphaFoldDB" id="F0SV68"/>
<dbReference type="InterPro" id="IPR036388">
    <property type="entry name" value="WH-like_DNA-bd_sf"/>
</dbReference>
<organism evidence="1 2">
    <name type="scientific">Syntrophobotulus glycolicus (strain DSM 8271 / FlGlyR)</name>
    <dbReference type="NCBI Taxonomy" id="645991"/>
    <lineage>
        <taxon>Bacteria</taxon>
        <taxon>Bacillati</taxon>
        <taxon>Bacillota</taxon>
        <taxon>Clostridia</taxon>
        <taxon>Eubacteriales</taxon>
        <taxon>Desulfitobacteriaceae</taxon>
        <taxon>Syntrophobotulus</taxon>
    </lineage>
</organism>
<dbReference type="PROSITE" id="PS51197">
    <property type="entry name" value="HTH_RRF2_2"/>
    <property type="match status" value="1"/>
</dbReference>
<dbReference type="STRING" id="645991.Sgly_1254"/>
<dbReference type="InterPro" id="IPR036390">
    <property type="entry name" value="WH_DNA-bd_sf"/>
</dbReference>